<comment type="caution">
    <text evidence="1">The sequence shown here is derived from an EMBL/GenBank/DDBJ whole genome shotgun (WGS) entry which is preliminary data.</text>
</comment>
<dbReference type="AlphaFoldDB" id="A0AAV4GVF6"/>
<dbReference type="Proteomes" id="UP000762676">
    <property type="component" value="Unassembled WGS sequence"/>
</dbReference>
<evidence type="ECO:0000313" key="1">
    <source>
        <dbReference type="EMBL" id="GFR89056.1"/>
    </source>
</evidence>
<dbReference type="EMBL" id="BMAT01012274">
    <property type="protein sequence ID" value="GFR89056.1"/>
    <property type="molecule type" value="Genomic_DNA"/>
</dbReference>
<organism evidence="1 2">
    <name type="scientific">Elysia marginata</name>
    <dbReference type="NCBI Taxonomy" id="1093978"/>
    <lineage>
        <taxon>Eukaryota</taxon>
        <taxon>Metazoa</taxon>
        <taxon>Spiralia</taxon>
        <taxon>Lophotrochozoa</taxon>
        <taxon>Mollusca</taxon>
        <taxon>Gastropoda</taxon>
        <taxon>Heterobranchia</taxon>
        <taxon>Euthyneura</taxon>
        <taxon>Panpulmonata</taxon>
        <taxon>Sacoglossa</taxon>
        <taxon>Placobranchoidea</taxon>
        <taxon>Plakobranchidae</taxon>
        <taxon>Elysia</taxon>
    </lineage>
</organism>
<name>A0AAV4GVF6_9GAST</name>
<gene>
    <name evidence="1" type="ORF">ElyMa_006115300</name>
</gene>
<evidence type="ECO:0000313" key="2">
    <source>
        <dbReference type="Proteomes" id="UP000762676"/>
    </source>
</evidence>
<accession>A0AAV4GVF6</accession>
<protein>
    <submittedName>
        <fullName evidence="1">Uncharacterized protein</fullName>
    </submittedName>
</protein>
<sequence>MIPTDTNTTDWQAGARPYCSTGRAAAAADDDDDDDDVSHMPRAAVQRESAASRPIKTEYARAAYGHGVAFHPFQTMNELVLSSPLVTAQRHRHGREVTQEEVDLGDVKQRGFVPSLSGQDSRARNFLRCRTKTRKPLVVTPLSIIPDTGELPPQCFLSSSHLSASSLAPTSVLLTPQCFLSSSPYLIGHVSGEHQGGSTTALQVVFEVSSFT</sequence>
<proteinExistence type="predicted"/>
<keyword evidence="2" id="KW-1185">Reference proteome</keyword>
<reference evidence="1 2" key="1">
    <citation type="journal article" date="2021" name="Elife">
        <title>Chloroplast acquisition without the gene transfer in kleptoplastic sea slugs, Plakobranchus ocellatus.</title>
        <authorList>
            <person name="Maeda T."/>
            <person name="Takahashi S."/>
            <person name="Yoshida T."/>
            <person name="Shimamura S."/>
            <person name="Takaki Y."/>
            <person name="Nagai Y."/>
            <person name="Toyoda A."/>
            <person name="Suzuki Y."/>
            <person name="Arimoto A."/>
            <person name="Ishii H."/>
            <person name="Satoh N."/>
            <person name="Nishiyama T."/>
            <person name="Hasebe M."/>
            <person name="Maruyama T."/>
            <person name="Minagawa J."/>
            <person name="Obokata J."/>
            <person name="Shigenobu S."/>
        </authorList>
    </citation>
    <scope>NUCLEOTIDE SEQUENCE [LARGE SCALE GENOMIC DNA]</scope>
</reference>